<keyword evidence="2" id="KW-1185">Reference proteome</keyword>
<name>A0A192A2T6_9RALS</name>
<organism evidence="1 2">
    <name type="scientific">Ralstonia insidiosa</name>
    <dbReference type="NCBI Taxonomy" id="190721"/>
    <lineage>
        <taxon>Bacteria</taxon>
        <taxon>Pseudomonadati</taxon>
        <taxon>Pseudomonadota</taxon>
        <taxon>Betaproteobacteria</taxon>
        <taxon>Burkholderiales</taxon>
        <taxon>Burkholderiaceae</taxon>
        <taxon>Ralstonia</taxon>
    </lineage>
</organism>
<evidence type="ECO:0000313" key="2">
    <source>
        <dbReference type="Proteomes" id="UP000078572"/>
    </source>
</evidence>
<protein>
    <submittedName>
        <fullName evidence="1">Uncharacterized protein</fullName>
    </submittedName>
</protein>
<dbReference type="AlphaFoldDB" id="A0A192A2T6"/>
<accession>A0A192A2T6</accession>
<dbReference type="EMBL" id="CP016022">
    <property type="protein sequence ID" value="ANJ74576.1"/>
    <property type="molecule type" value="Genomic_DNA"/>
</dbReference>
<sequence length="82" mass="9428">MNLYVIYSRGDRVLLSRQNYESWQQIQEEVADYMTSLGPWSVEETVDYLNTEHPGLEPSAAEQVRALMVSTESIASLRFKQA</sequence>
<proteinExistence type="predicted"/>
<gene>
    <name evidence="1" type="ORF">A9Y76_17595</name>
</gene>
<dbReference type="Proteomes" id="UP000078572">
    <property type="component" value="Chromosome 1"/>
</dbReference>
<reference evidence="2" key="1">
    <citation type="submission" date="2016-06" db="EMBL/GenBank/DDBJ databases">
        <authorList>
            <person name="Xu Y."/>
            <person name="Nagy A."/>
            <person name="Yan X."/>
            <person name="Kim S.W."/>
            <person name="Haley B."/>
            <person name="Liu N.T."/>
            <person name="Nou X."/>
        </authorList>
    </citation>
    <scope>NUCLEOTIDE SEQUENCE [LARGE SCALE GENOMIC DNA]</scope>
    <source>
        <strain evidence="2">ATCC 49129</strain>
    </source>
</reference>
<evidence type="ECO:0000313" key="1">
    <source>
        <dbReference type="EMBL" id="ANJ74576.1"/>
    </source>
</evidence>